<gene>
    <name evidence="1" type="ORF">GCM10010995_08100</name>
</gene>
<name>A0A8J2Z3B8_9GAMM</name>
<comment type="caution">
    <text evidence="1">The sequence shown here is derived from an EMBL/GenBank/DDBJ whole genome shotgun (WGS) entry which is preliminary data.</text>
</comment>
<evidence type="ECO:0000313" key="1">
    <source>
        <dbReference type="EMBL" id="GGF93357.1"/>
    </source>
</evidence>
<protein>
    <submittedName>
        <fullName evidence="1">Uncharacterized protein</fullName>
    </submittedName>
</protein>
<dbReference type="AlphaFoldDB" id="A0A8J2Z3B8"/>
<proteinExistence type="predicted"/>
<reference evidence="1" key="2">
    <citation type="submission" date="2020-09" db="EMBL/GenBank/DDBJ databases">
        <authorList>
            <person name="Sun Q."/>
            <person name="Zhou Y."/>
        </authorList>
    </citation>
    <scope>NUCLEOTIDE SEQUENCE</scope>
    <source>
        <strain evidence="1">CGMCC 1.15758</strain>
    </source>
</reference>
<accession>A0A8J2Z3B8</accession>
<reference evidence="1" key="1">
    <citation type="journal article" date="2014" name="Int. J. Syst. Evol. Microbiol.">
        <title>Complete genome sequence of Corynebacterium casei LMG S-19264T (=DSM 44701T), isolated from a smear-ripened cheese.</title>
        <authorList>
            <consortium name="US DOE Joint Genome Institute (JGI-PGF)"/>
            <person name="Walter F."/>
            <person name="Albersmeier A."/>
            <person name="Kalinowski J."/>
            <person name="Ruckert C."/>
        </authorList>
    </citation>
    <scope>NUCLEOTIDE SEQUENCE</scope>
    <source>
        <strain evidence="1">CGMCC 1.15758</strain>
    </source>
</reference>
<sequence>MTNEDWDGDSRPDHNLDNSIITANTTICQREEINTYVQNHRQIAFALYINGQRSDFSLANIPNVCIGKSCTTNTGYFWTVTDNSALIGERSSNINWEIKPNYSSGFECSNGKSCALFKVSSQVPNQPSPSPPQDKKYNLQFKNISTSSVNIPTFKIGINQTTLIIPQSQNLLISQQNDDVFKKYINMEGGDDLVSTILSAPSMQGCSAIPDPLMSGGLNAYSCPMQIGQSQMQLIVSNTNEANIFLGIKLGVFDTKYNIKHTLFWSDYPQECFIINFDKIDIPTTDNIDLTKDITFNFINNANKCNEFKKEGWQAYQY</sequence>
<keyword evidence="2" id="KW-1185">Reference proteome</keyword>
<organism evidence="1 2">
    <name type="scientific">Cysteiniphilum litorale</name>
    <dbReference type="NCBI Taxonomy" id="2056700"/>
    <lineage>
        <taxon>Bacteria</taxon>
        <taxon>Pseudomonadati</taxon>
        <taxon>Pseudomonadota</taxon>
        <taxon>Gammaproteobacteria</taxon>
        <taxon>Thiotrichales</taxon>
        <taxon>Fastidiosibacteraceae</taxon>
        <taxon>Cysteiniphilum</taxon>
    </lineage>
</organism>
<evidence type="ECO:0000313" key="2">
    <source>
        <dbReference type="Proteomes" id="UP000636949"/>
    </source>
</evidence>
<dbReference type="EMBL" id="BMJS01000006">
    <property type="protein sequence ID" value="GGF93357.1"/>
    <property type="molecule type" value="Genomic_DNA"/>
</dbReference>
<dbReference type="Proteomes" id="UP000636949">
    <property type="component" value="Unassembled WGS sequence"/>
</dbReference>